<evidence type="ECO:0000313" key="2">
    <source>
        <dbReference type="EMBL" id="QDM45623.1"/>
    </source>
</evidence>
<accession>A0AAP9J430</accession>
<evidence type="ECO:0000313" key="3">
    <source>
        <dbReference type="Proteomes" id="UP000315377"/>
    </source>
</evidence>
<name>A0AAP9J430_PANTH</name>
<gene>
    <name evidence="2" type="ORF">FLT43_20680</name>
</gene>
<sequence length="311" mass="32697">MKRPAIPVGRFLLTAAGCAALAAAGWERNSPAELFLAAVLGAMLLNGVRLHIIGRQLAGVRLVHELRQAERVVPGAAPGSLAFGVAISGAKRWPMRWLTVEEAWTRTGGDGGVWVCRRLLFLRQGAETRYTVSFAGAPRGVYRLTRTELAYGDLFGWFGGRVRLDLPSAAEAPQPVLVIPPPPVCSAVLPDAAPGAAHEAGPPPLAGAADAADGGVPAPSAGGVRGVELQAYQPGTPLRAVDWRTYAKRRVLAVRVPEADGCAPADIAMDDVPWRSEAQPGSTRLWRRCCPPPPRPCAPPQRPGGPCACCG</sequence>
<dbReference type="RefSeq" id="WP_143797159.1">
    <property type="nucleotide sequence ID" value="NZ_CP041405.1"/>
</dbReference>
<dbReference type="PANTHER" id="PTHR34351">
    <property type="entry name" value="SLR1927 PROTEIN-RELATED"/>
    <property type="match status" value="1"/>
</dbReference>
<dbReference type="GeneID" id="76998378"/>
<dbReference type="Proteomes" id="UP000315377">
    <property type="component" value="Chromosome"/>
</dbReference>
<evidence type="ECO:0000256" key="1">
    <source>
        <dbReference type="SAM" id="MobiDB-lite"/>
    </source>
</evidence>
<dbReference type="AlphaFoldDB" id="A0AAP9J430"/>
<proteinExistence type="predicted"/>
<dbReference type="EMBL" id="CP041405">
    <property type="protein sequence ID" value="QDM45623.1"/>
    <property type="molecule type" value="Genomic_DNA"/>
</dbReference>
<organism evidence="2 3">
    <name type="scientific">Paenibacillus thiaminolyticus</name>
    <name type="common">Bacillus thiaminolyticus</name>
    <dbReference type="NCBI Taxonomy" id="49283"/>
    <lineage>
        <taxon>Bacteria</taxon>
        <taxon>Bacillati</taxon>
        <taxon>Bacillota</taxon>
        <taxon>Bacilli</taxon>
        <taxon>Bacillales</taxon>
        <taxon>Paenibacillaceae</taxon>
        <taxon>Paenibacillus</taxon>
    </lineage>
</organism>
<feature type="region of interest" description="Disordered" evidence="1">
    <location>
        <begin position="193"/>
        <end position="219"/>
    </location>
</feature>
<reference evidence="2 3" key="1">
    <citation type="submission" date="2019-07" db="EMBL/GenBank/DDBJ databases">
        <title>Paenibacillus thiaminolyticus NRRL B-4156.</title>
        <authorList>
            <person name="Hehnly C."/>
            <person name="Zhang L."/>
        </authorList>
    </citation>
    <scope>NUCLEOTIDE SEQUENCE [LARGE SCALE GENOMIC DNA]</scope>
    <source>
        <strain evidence="2 3">NRRL B-4156</strain>
    </source>
</reference>
<protein>
    <submittedName>
        <fullName evidence="2">DUF58 domain-containing protein</fullName>
    </submittedName>
</protein>